<protein>
    <submittedName>
        <fullName evidence="2">Uncharacterized protein</fullName>
    </submittedName>
</protein>
<keyword evidence="3" id="KW-1185">Reference proteome</keyword>
<feature type="transmembrane region" description="Helical" evidence="1">
    <location>
        <begin position="90"/>
        <end position="110"/>
    </location>
</feature>
<keyword evidence="1" id="KW-0812">Transmembrane</keyword>
<proteinExistence type="predicted"/>
<name>A0A367JL62_RHIAZ</name>
<keyword evidence="1" id="KW-0472">Membrane</keyword>
<dbReference type="Proteomes" id="UP000252139">
    <property type="component" value="Unassembled WGS sequence"/>
</dbReference>
<dbReference type="OrthoDB" id="3239304at2759"/>
<dbReference type="EMBL" id="PJQL01001085">
    <property type="protein sequence ID" value="RCH90677.1"/>
    <property type="molecule type" value="Genomic_DNA"/>
</dbReference>
<feature type="transmembrane region" description="Helical" evidence="1">
    <location>
        <begin position="12"/>
        <end position="35"/>
    </location>
</feature>
<sequence>MGLNTCCFCVPLRTGVTVIATISFLFYLACLISFIMGRDGIHSFPKEDLSAVLGIYWTAVAVVSLYTASSLLGILGGATQNRTMINIFRFLYWTMALLILVTSTVTWIMMLVRRNSIVSECQRYLLEQDSKQNSYYTPVTLPDGRMVVHQEDCTNATKQVIIIIGIFVFLGNFIQLYFASAINAYARRLKSIGTIQHHKLRDMDEFPETAKMTVY</sequence>
<comment type="caution">
    <text evidence="2">The sequence shown here is derived from an EMBL/GenBank/DDBJ whole genome shotgun (WGS) entry which is preliminary data.</text>
</comment>
<evidence type="ECO:0000256" key="1">
    <source>
        <dbReference type="SAM" id="Phobius"/>
    </source>
</evidence>
<feature type="transmembrane region" description="Helical" evidence="1">
    <location>
        <begin position="55"/>
        <end position="78"/>
    </location>
</feature>
<dbReference type="STRING" id="86630.A0A367JL62"/>
<organism evidence="2 3">
    <name type="scientific">Rhizopus azygosporus</name>
    <name type="common">Rhizopus microsporus var. azygosporus</name>
    <dbReference type="NCBI Taxonomy" id="86630"/>
    <lineage>
        <taxon>Eukaryota</taxon>
        <taxon>Fungi</taxon>
        <taxon>Fungi incertae sedis</taxon>
        <taxon>Mucoromycota</taxon>
        <taxon>Mucoromycotina</taxon>
        <taxon>Mucoromycetes</taxon>
        <taxon>Mucorales</taxon>
        <taxon>Mucorineae</taxon>
        <taxon>Rhizopodaceae</taxon>
        <taxon>Rhizopus</taxon>
    </lineage>
</organism>
<feature type="transmembrane region" description="Helical" evidence="1">
    <location>
        <begin position="160"/>
        <end position="186"/>
    </location>
</feature>
<keyword evidence="1" id="KW-1133">Transmembrane helix</keyword>
<evidence type="ECO:0000313" key="2">
    <source>
        <dbReference type="EMBL" id="RCH90677.1"/>
    </source>
</evidence>
<gene>
    <name evidence="2" type="ORF">CU097_009981</name>
</gene>
<reference evidence="2 3" key="1">
    <citation type="journal article" date="2018" name="G3 (Bethesda)">
        <title>Phylogenetic and Phylogenomic Definition of Rhizopus Species.</title>
        <authorList>
            <person name="Gryganskyi A.P."/>
            <person name="Golan J."/>
            <person name="Dolatabadi S."/>
            <person name="Mondo S."/>
            <person name="Robb S."/>
            <person name="Idnurm A."/>
            <person name="Muszewska A."/>
            <person name="Steczkiewicz K."/>
            <person name="Masonjones S."/>
            <person name="Liao H.L."/>
            <person name="Gajdeczka M.T."/>
            <person name="Anike F."/>
            <person name="Vuek A."/>
            <person name="Anishchenko I.M."/>
            <person name="Voigt K."/>
            <person name="de Hoog G.S."/>
            <person name="Smith M.E."/>
            <person name="Heitman J."/>
            <person name="Vilgalys R."/>
            <person name="Stajich J.E."/>
        </authorList>
    </citation>
    <scope>NUCLEOTIDE SEQUENCE [LARGE SCALE GENOMIC DNA]</scope>
    <source>
        <strain evidence="2 3">CBS 357.93</strain>
    </source>
</reference>
<dbReference type="AlphaFoldDB" id="A0A367JL62"/>
<evidence type="ECO:0000313" key="3">
    <source>
        <dbReference type="Proteomes" id="UP000252139"/>
    </source>
</evidence>
<accession>A0A367JL62</accession>